<dbReference type="Proteomes" id="UP000075683">
    <property type="component" value="Unassembled WGS sequence"/>
</dbReference>
<proteinExistence type="predicted"/>
<name>A0A150L9K4_9BACI</name>
<gene>
    <name evidence="2" type="ORF">B4135_4099</name>
</gene>
<evidence type="ECO:0000313" key="2">
    <source>
        <dbReference type="EMBL" id="KYD08382.1"/>
    </source>
</evidence>
<dbReference type="EMBL" id="LQYT01000140">
    <property type="protein sequence ID" value="KYD08382.1"/>
    <property type="molecule type" value="Genomic_DNA"/>
</dbReference>
<organism evidence="2 3">
    <name type="scientific">Caldibacillus debilis</name>
    <dbReference type="NCBI Taxonomy" id="301148"/>
    <lineage>
        <taxon>Bacteria</taxon>
        <taxon>Bacillati</taxon>
        <taxon>Bacillota</taxon>
        <taxon>Bacilli</taxon>
        <taxon>Bacillales</taxon>
        <taxon>Bacillaceae</taxon>
        <taxon>Caldibacillus</taxon>
    </lineage>
</organism>
<evidence type="ECO:0000313" key="3">
    <source>
        <dbReference type="Proteomes" id="UP000075683"/>
    </source>
</evidence>
<dbReference type="AlphaFoldDB" id="A0A150L9K4"/>
<comment type="caution">
    <text evidence="2">The sequence shown here is derived from an EMBL/GenBank/DDBJ whole genome shotgun (WGS) entry which is preliminary data.</text>
</comment>
<feature type="region of interest" description="Disordered" evidence="1">
    <location>
        <begin position="1"/>
        <end position="36"/>
    </location>
</feature>
<sequence>MREEPGAGGIAFPFVREGKGRRGTGHPPGVSLPPRSRIRRGFKVCKALPEERP</sequence>
<dbReference type="STRING" id="301148.B4135_4099"/>
<accession>A0A150L9K4</accession>
<protein>
    <submittedName>
        <fullName evidence="2">Uncharacterized protein</fullName>
    </submittedName>
</protein>
<reference evidence="2 3" key="1">
    <citation type="submission" date="2016-01" db="EMBL/GenBank/DDBJ databases">
        <title>Draft Genome Sequences of Seven Thermophilic Sporeformers Isolated from Foods.</title>
        <authorList>
            <person name="Berendsen E.M."/>
            <person name="Wells-Bennik M.H."/>
            <person name="Krawcyk A.O."/>
            <person name="De Jong A."/>
            <person name="Holsappel S."/>
            <person name="Eijlander R.T."/>
            <person name="Kuipers O.P."/>
        </authorList>
    </citation>
    <scope>NUCLEOTIDE SEQUENCE [LARGE SCALE GENOMIC DNA]</scope>
    <source>
        <strain evidence="2 3">B4135</strain>
    </source>
</reference>
<evidence type="ECO:0000256" key="1">
    <source>
        <dbReference type="SAM" id="MobiDB-lite"/>
    </source>
</evidence>